<protein>
    <recommendedName>
        <fullName evidence="3">DUF1364 family protein</fullName>
    </recommendedName>
</protein>
<evidence type="ECO:0000313" key="2">
    <source>
        <dbReference type="Proteomes" id="UP000622638"/>
    </source>
</evidence>
<dbReference type="Proteomes" id="UP000622638">
    <property type="component" value="Unassembled WGS sequence"/>
</dbReference>
<proteinExistence type="predicted"/>
<gene>
    <name evidence="1" type="ORF">GCM10011572_51800</name>
</gene>
<dbReference type="EMBL" id="BMKG01000038">
    <property type="protein sequence ID" value="GGC23928.1"/>
    <property type="molecule type" value="Genomic_DNA"/>
</dbReference>
<reference evidence="2" key="1">
    <citation type="journal article" date="2019" name="Int. J. Syst. Evol. Microbiol.">
        <title>The Global Catalogue of Microorganisms (GCM) 10K type strain sequencing project: providing services to taxonomists for standard genome sequencing and annotation.</title>
        <authorList>
            <consortium name="The Broad Institute Genomics Platform"/>
            <consortium name="The Broad Institute Genome Sequencing Center for Infectious Disease"/>
            <person name="Wu L."/>
            <person name="Ma J."/>
        </authorList>
    </citation>
    <scope>NUCLEOTIDE SEQUENCE [LARGE SCALE GENOMIC DNA]</scope>
    <source>
        <strain evidence="2">CGMCC 1.15931</strain>
    </source>
</reference>
<sequence>MSKNTTVIYRGIAGLFCECGNVEVITDEHPSYDRFGSWWDASGARGTSKVTCRKCNSDVHEPQVYPQPSNLPEKLQDAYPGVDVGHLLAQCAVKS</sequence>
<name>A0ABQ1LHS6_9BURK</name>
<keyword evidence="2" id="KW-1185">Reference proteome</keyword>
<comment type="caution">
    <text evidence="1">The sequence shown here is derived from an EMBL/GenBank/DDBJ whole genome shotgun (WGS) entry which is preliminary data.</text>
</comment>
<evidence type="ECO:0008006" key="3">
    <source>
        <dbReference type="Google" id="ProtNLM"/>
    </source>
</evidence>
<organism evidence="1 2">
    <name type="scientific">Pseudoduganella buxea</name>
    <dbReference type="NCBI Taxonomy" id="1949069"/>
    <lineage>
        <taxon>Bacteria</taxon>
        <taxon>Pseudomonadati</taxon>
        <taxon>Pseudomonadota</taxon>
        <taxon>Betaproteobacteria</taxon>
        <taxon>Burkholderiales</taxon>
        <taxon>Oxalobacteraceae</taxon>
        <taxon>Telluria group</taxon>
        <taxon>Pseudoduganella</taxon>
    </lineage>
</organism>
<evidence type="ECO:0000313" key="1">
    <source>
        <dbReference type="EMBL" id="GGC23928.1"/>
    </source>
</evidence>
<accession>A0ABQ1LHS6</accession>